<proteinExistence type="predicted"/>
<protein>
    <submittedName>
        <fullName evidence="2">Glycosyltransferase</fullName>
    </submittedName>
</protein>
<evidence type="ECO:0000313" key="3">
    <source>
        <dbReference type="EMBL" id="MCQ5081698.1"/>
    </source>
</evidence>
<dbReference type="InterPro" id="IPR050194">
    <property type="entry name" value="Glycosyltransferase_grp1"/>
</dbReference>
<dbReference type="Proteomes" id="UP000323119">
    <property type="component" value="Unassembled WGS sequence"/>
</dbReference>
<evidence type="ECO:0000313" key="4">
    <source>
        <dbReference type="Proteomes" id="UP000323119"/>
    </source>
</evidence>
<dbReference type="EMBL" id="VVUY01000007">
    <property type="protein sequence ID" value="KAA2560493.1"/>
    <property type="molecule type" value="Genomic_DNA"/>
</dbReference>
<dbReference type="SUPFAM" id="SSF53756">
    <property type="entry name" value="UDP-Glycosyltransferase/glycogen phosphorylase"/>
    <property type="match status" value="1"/>
</dbReference>
<dbReference type="PANTHER" id="PTHR45947">
    <property type="entry name" value="SULFOQUINOVOSYL TRANSFERASE SQD2"/>
    <property type="match status" value="1"/>
</dbReference>
<dbReference type="CDD" id="cd03801">
    <property type="entry name" value="GT4_PimA-like"/>
    <property type="match status" value="1"/>
</dbReference>
<dbReference type="Proteomes" id="UP001205035">
    <property type="component" value="Unassembled WGS sequence"/>
</dbReference>
<dbReference type="RefSeq" id="WP_022332325.1">
    <property type="nucleotide sequence ID" value="NZ_DAWDUM010000003.1"/>
</dbReference>
<name>A0A9P3ZJ45_9BACT</name>
<dbReference type="PANTHER" id="PTHR45947:SF3">
    <property type="entry name" value="SULFOQUINOVOSYL TRANSFERASE SQD2"/>
    <property type="match status" value="1"/>
</dbReference>
<dbReference type="GO" id="GO:0016757">
    <property type="term" value="F:glycosyltransferase activity"/>
    <property type="evidence" value="ECO:0007669"/>
    <property type="project" value="InterPro"/>
</dbReference>
<reference evidence="2 4" key="1">
    <citation type="journal article" date="2019" name="Nat. Med.">
        <title>A library of human gut bacterial isolates paired with longitudinal multiomics data enables mechanistic microbiome research.</title>
        <authorList>
            <person name="Poyet M."/>
            <person name="Groussin M."/>
            <person name="Gibbons S.M."/>
            <person name="Avila-Pacheco J."/>
            <person name="Jiang X."/>
            <person name="Kearney S.M."/>
            <person name="Perrotta A.R."/>
            <person name="Berdy B."/>
            <person name="Zhao S."/>
            <person name="Lieberman T.D."/>
            <person name="Swanson P.K."/>
            <person name="Smith M."/>
            <person name="Roesemann S."/>
            <person name="Alexander J.E."/>
            <person name="Rich S.A."/>
            <person name="Livny J."/>
            <person name="Vlamakis H."/>
            <person name="Clish C."/>
            <person name="Bullock K."/>
            <person name="Deik A."/>
            <person name="Scott J."/>
            <person name="Pierce K.A."/>
            <person name="Xavier R.J."/>
            <person name="Alm E.J."/>
        </authorList>
    </citation>
    <scope>NUCLEOTIDE SEQUENCE [LARGE SCALE GENOMIC DNA]</scope>
    <source>
        <strain evidence="2 4">BIOML-A204</strain>
    </source>
</reference>
<evidence type="ECO:0000313" key="2">
    <source>
        <dbReference type="EMBL" id="KAA2560493.1"/>
    </source>
</evidence>
<dbReference type="Pfam" id="PF00534">
    <property type="entry name" value="Glycos_transf_1"/>
    <property type="match status" value="1"/>
</dbReference>
<reference evidence="3" key="2">
    <citation type="submission" date="2022-06" db="EMBL/GenBank/DDBJ databases">
        <title>Isolation of gut microbiota from human fecal samples.</title>
        <authorList>
            <person name="Pamer E.G."/>
            <person name="Barat B."/>
            <person name="Waligurski E."/>
            <person name="Medina S."/>
            <person name="Paddock L."/>
            <person name="Mostad J."/>
        </authorList>
    </citation>
    <scope>NUCLEOTIDE SEQUENCE</scope>
    <source>
        <strain evidence="3">DFI.6.22</strain>
    </source>
</reference>
<organism evidence="2 4">
    <name type="scientific">Alistipes onderdonkii</name>
    <dbReference type="NCBI Taxonomy" id="328813"/>
    <lineage>
        <taxon>Bacteria</taxon>
        <taxon>Pseudomonadati</taxon>
        <taxon>Bacteroidota</taxon>
        <taxon>Bacteroidia</taxon>
        <taxon>Bacteroidales</taxon>
        <taxon>Rikenellaceae</taxon>
        <taxon>Alistipes</taxon>
    </lineage>
</organism>
<dbReference type="EMBL" id="JANGBQ010000002">
    <property type="protein sequence ID" value="MCQ5081698.1"/>
    <property type="molecule type" value="Genomic_DNA"/>
</dbReference>
<feature type="domain" description="Glycosyl transferase family 1" evidence="1">
    <location>
        <begin position="227"/>
        <end position="384"/>
    </location>
</feature>
<comment type="caution">
    <text evidence="2">The sequence shown here is derived from an EMBL/GenBank/DDBJ whole genome shotgun (WGS) entry which is preliminary data.</text>
</comment>
<evidence type="ECO:0000259" key="1">
    <source>
        <dbReference type="Pfam" id="PF00534"/>
    </source>
</evidence>
<sequence>MKVLWFAVNPSLYDAHRNGEHNGGGWIASLEKIIRTSDNIRLGVAFEHPDPIFKKEIDGVCYYPIRVKPGLRRRIYASEKDKIIIADCLKVIEDFKPDIIHVFGSEWGFGLVEKYVDIPVVIHMQGSLPPYVNASYPPGYNFFTQWKTSHYNPIVLLKRRFVWSRNDNYKVAREIDILKHCRYVMGRTNWDYNITRLYAPDSQYYHCNEALRPVFFNPPKTWTFRQRKRIQLLSVGSCSMVKGMDLLLKTAKLLKDHTDFDFEWLIAGPTGSFSFFEKNERTPHDAVNIKFLGTLSAEDLAVQLAEADIYVHTAYIDNSPNSLCEAQIIGIPVITTYVGGIPSLVKNYETGILIPSNEPHMLAMEIVKLSRDTKLMEQLSHQGQLAARQRHNPESIKNTLTDIYQKIISHQQRCMSKISDQNNPE</sequence>
<dbReference type="Gene3D" id="3.40.50.2000">
    <property type="entry name" value="Glycogen Phosphorylase B"/>
    <property type="match status" value="2"/>
</dbReference>
<dbReference type="InterPro" id="IPR001296">
    <property type="entry name" value="Glyco_trans_1"/>
</dbReference>
<accession>A0A9P3ZJ45</accession>
<gene>
    <name evidence="2" type="ORF">F2S36_10305</name>
    <name evidence="3" type="ORF">NE651_02185</name>
</gene>
<dbReference type="AlphaFoldDB" id="A0A9P3ZJ45"/>